<protein>
    <recommendedName>
        <fullName evidence="1">Cep192-like domain-containing protein</fullName>
    </recommendedName>
</protein>
<dbReference type="Proteomes" id="UP000078492">
    <property type="component" value="Unassembled WGS sequence"/>
</dbReference>
<sequence length="194" mass="22309">THAALVWNSVETGKSEFLRDKQTIDTSLVLVMQRREIKTLAVVFNLYSVVGKITIKHYTRERERERERERKYLYGYGGCGKVKISGLFKDSSKKLWLSLGNLYSETMTLNASVRLDNIGNLRSFAKVTIIPKVISPIMDSSWRINPKEIILNPKESQEVTIQFRPKKEDFASLQRSEVSHVATINVIYADEPTR</sequence>
<reference evidence="2 3" key="1">
    <citation type="submission" date="2015-09" db="EMBL/GenBank/DDBJ databases">
        <title>Trachymyrmex cornetzi WGS genome.</title>
        <authorList>
            <person name="Nygaard S."/>
            <person name="Hu H."/>
            <person name="Boomsma J."/>
            <person name="Zhang G."/>
        </authorList>
    </citation>
    <scope>NUCLEOTIDE SEQUENCE [LARGE SCALE GENOMIC DNA]</scope>
    <source>
        <strain evidence="2">Tcor2-1</strain>
        <tissue evidence="2">Whole body</tissue>
    </source>
</reference>
<evidence type="ECO:0000313" key="2">
    <source>
        <dbReference type="EMBL" id="KYN13479.1"/>
    </source>
</evidence>
<dbReference type="STRING" id="471704.A0A151IYC5"/>
<accession>A0A151IYC5</accession>
<organism evidence="2 3">
    <name type="scientific">Trachymyrmex cornetzi</name>
    <dbReference type="NCBI Taxonomy" id="471704"/>
    <lineage>
        <taxon>Eukaryota</taxon>
        <taxon>Metazoa</taxon>
        <taxon>Ecdysozoa</taxon>
        <taxon>Arthropoda</taxon>
        <taxon>Hexapoda</taxon>
        <taxon>Insecta</taxon>
        <taxon>Pterygota</taxon>
        <taxon>Neoptera</taxon>
        <taxon>Endopterygota</taxon>
        <taxon>Hymenoptera</taxon>
        <taxon>Apocrita</taxon>
        <taxon>Aculeata</taxon>
        <taxon>Formicoidea</taxon>
        <taxon>Formicidae</taxon>
        <taxon>Myrmicinae</taxon>
        <taxon>Trachymyrmex</taxon>
    </lineage>
</organism>
<evidence type="ECO:0000313" key="3">
    <source>
        <dbReference type="Proteomes" id="UP000078492"/>
    </source>
</evidence>
<dbReference type="Pfam" id="PF22074">
    <property type="entry name" value="Cep192_D5"/>
    <property type="match status" value="1"/>
</dbReference>
<feature type="non-terminal residue" evidence="2">
    <location>
        <position position="1"/>
    </location>
</feature>
<keyword evidence="3" id="KW-1185">Reference proteome</keyword>
<gene>
    <name evidence="2" type="ORF">ALC57_14325</name>
</gene>
<feature type="domain" description="Cep192-like" evidence="1">
    <location>
        <begin position="89"/>
        <end position="194"/>
    </location>
</feature>
<evidence type="ECO:0000259" key="1">
    <source>
        <dbReference type="Pfam" id="PF22074"/>
    </source>
</evidence>
<name>A0A151IYC5_9HYME</name>
<proteinExistence type="predicted"/>
<dbReference type="InterPro" id="IPR054091">
    <property type="entry name" value="Cep192-like_D5"/>
</dbReference>
<dbReference type="EMBL" id="KQ980764">
    <property type="protein sequence ID" value="KYN13479.1"/>
    <property type="molecule type" value="Genomic_DNA"/>
</dbReference>
<dbReference type="AlphaFoldDB" id="A0A151IYC5"/>